<proteinExistence type="predicted"/>
<dbReference type="STRING" id="75913.A0A0K0FZA9"/>
<evidence type="ECO:0000313" key="1">
    <source>
        <dbReference type="Proteomes" id="UP000035680"/>
    </source>
</evidence>
<evidence type="ECO:0000313" key="2">
    <source>
        <dbReference type="WBParaSite" id="SVE_1778600.1"/>
    </source>
</evidence>
<reference evidence="1" key="1">
    <citation type="submission" date="2014-07" db="EMBL/GenBank/DDBJ databases">
        <authorList>
            <person name="Martin A.A"/>
            <person name="De Silva N."/>
        </authorList>
    </citation>
    <scope>NUCLEOTIDE SEQUENCE</scope>
</reference>
<sequence>MRLRQIPYAPRKETFTKNKSPTPLQLMYNDESREYTHIMPYQILYQITPILRIGFFKRRPDLNSEWKNCVILSRVNNRTYFVVDDNNTLHRRTASTIITEKEFDDKTIKDLEKQFEVAFTF</sequence>
<dbReference type="WBParaSite" id="SVE_1778600.1">
    <property type="protein sequence ID" value="SVE_1778600.1"/>
    <property type="gene ID" value="SVE_1778600"/>
</dbReference>
<protein>
    <submittedName>
        <fullName evidence="2">Uncharacterized protein</fullName>
    </submittedName>
</protein>
<accession>A0A0K0FZA9</accession>
<name>A0A0K0FZA9_STRVS</name>
<organism evidence="1 2">
    <name type="scientific">Strongyloides venezuelensis</name>
    <name type="common">Threadworm</name>
    <dbReference type="NCBI Taxonomy" id="75913"/>
    <lineage>
        <taxon>Eukaryota</taxon>
        <taxon>Metazoa</taxon>
        <taxon>Ecdysozoa</taxon>
        <taxon>Nematoda</taxon>
        <taxon>Chromadorea</taxon>
        <taxon>Rhabditida</taxon>
        <taxon>Tylenchina</taxon>
        <taxon>Panagrolaimomorpha</taxon>
        <taxon>Strongyloidoidea</taxon>
        <taxon>Strongyloididae</taxon>
        <taxon>Strongyloides</taxon>
    </lineage>
</organism>
<dbReference type="AlphaFoldDB" id="A0A0K0FZA9"/>
<reference evidence="2" key="2">
    <citation type="submission" date="2015-08" db="UniProtKB">
        <authorList>
            <consortium name="WormBaseParasite"/>
        </authorList>
    </citation>
    <scope>IDENTIFICATION</scope>
</reference>
<keyword evidence="1" id="KW-1185">Reference proteome</keyword>
<dbReference type="Proteomes" id="UP000035680">
    <property type="component" value="Unassembled WGS sequence"/>
</dbReference>